<dbReference type="Proteomes" id="UP000176204">
    <property type="component" value="Chromosome I"/>
</dbReference>
<dbReference type="InterPro" id="IPR000835">
    <property type="entry name" value="HTH_MarR-typ"/>
</dbReference>
<dbReference type="SMART" id="SM00347">
    <property type="entry name" value="HTH_MARR"/>
    <property type="match status" value="1"/>
</dbReference>
<dbReference type="Pfam" id="PF01047">
    <property type="entry name" value="MarR"/>
    <property type="match status" value="1"/>
</dbReference>
<dbReference type="Gene3D" id="1.10.10.10">
    <property type="entry name" value="Winged helix-like DNA-binding domain superfamily/Winged helix DNA-binding domain"/>
    <property type="match status" value="1"/>
</dbReference>
<reference evidence="3" key="1">
    <citation type="submission" date="2016-09" db="EMBL/GenBank/DDBJ databases">
        <authorList>
            <person name="Koehorst J."/>
        </authorList>
    </citation>
    <scope>NUCLEOTIDE SEQUENCE [LARGE SCALE GENOMIC DNA]</scope>
</reference>
<dbReference type="EMBL" id="LT629973">
    <property type="protein sequence ID" value="SEH71650.1"/>
    <property type="molecule type" value="Genomic_DNA"/>
</dbReference>
<proteinExistence type="predicted"/>
<dbReference type="InterPro" id="IPR036388">
    <property type="entry name" value="WH-like_DNA-bd_sf"/>
</dbReference>
<feature type="domain" description="HTH marR-type" evidence="1">
    <location>
        <begin position="1"/>
        <end position="152"/>
    </location>
</feature>
<dbReference type="GO" id="GO:0006950">
    <property type="term" value="P:response to stress"/>
    <property type="evidence" value="ECO:0007669"/>
    <property type="project" value="TreeGrafter"/>
</dbReference>
<dbReference type="SUPFAM" id="SSF46785">
    <property type="entry name" value="Winged helix' DNA-binding domain"/>
    <property type="match status" value="1"/>
</dbReference>
<gene>
    <name evidence="2" type="ORF">PYTT_0188</name>
</gene>
<accession>A0A1C7PEZ2</accession>
<dbReference type="OrthoDB" id="327696at2"/>
<keyword evidence="3" id="KW-1185">Reference proteome</keyword>
<dbReference type="AlphaFoldDB" id="A0A1C7PEZ2"/>
<dbReference type="PANTHER" id="PTHR33164">
    <property type="entry name" value="TRANSCRIPTIONAL REGULATOR, MARR FAMILY"/>
    <property type="match status" value="1"/>
</dbReference>
<organism evidence="2 3">
    <name type="scientific">Akkermansia glycaniphila</name>
    <dbReference type="NCBI Taxonomy" id="1679444"/>
    <lineage>
        <taxon>Bacteria</taxon>
        <taxon>Pseudomonadati</taxon>
        <taxon>Verrucomicrobiota</taxon>
        <taxon>Verrucomicrobiia</taxon>
        <taxon>Verrucomicrobiales</taxon>
        <taxon>Akkermansiaceae</taxon>
        <taxon>Akkermansia</taxon>
    </lineage>
</organism>
<dbReference type="GO" id="GO:0003700">
    <property type="term" value="F:DNA-binding transcription factor activity"/>
    <property type="evidence" value="ECO:0007669"/>
    <property type="project" value="InterPro"/>
</dbReference>
<dbReference type="RefSeq" id="WP_067772403.1">
    <property type="nucleotide sequence ID" value="NZ_JACVVN010000002.1"/>
</dbReference>
<sequence length="157" mass="17109">MKATRTQTKGTQTAHDAQVLADFILFSQRSCILRLSGELSQDKISYPQFFLLAYLASEDCLSMSSIAKMMGHSTAASTGMVDKLQELGLTARTSAVSDRRKIMVRITKQGAELVERMRANIARDLADIMSNAPVDTEATIAPAASALSRSQRHLTLS</sequence>
<evidence type="ECO:0000313" key="3">
    <source>
        <dbReference type="Proteomes" id="UP000176204"/>
    </source>
</evidence>
<dbReference type="PRINTS" id="PR00598">
    <property type="entry name" value="HTHMARR"/>
</dbReference>
<evidence type="ECO:0000259" key="1">
    <source>
        <dbReference type="PROSITE" id="PS50995"/>
    </source>
</evidence>
<dbReference type="InterPro" id="IPR039422">
    <property type="entry name" value="MarR/SlyA-like"/>
</dbReference>
<protein>
    <submittedName>
        <fullName evidence="2">Bacterial regulatory protein marr family signature</fullName>
    </submittedName>
</protein>
<dbReference type="KEGG" id="agl:PYTT_0188"/>
<name>A0A1C7PEZ2_9BACT</name>
<evidence type="ECO:0000313" key="2">
    <source>
        <dbReference type="EMBL" id="SEH71650.1"/>
    </source>
</evidence>
<dbReference type="PANTHER" id="PTHR33164:SF43">
    <property type="entry name" value="HTH-TYPE TRANSCRIPTIONAL REPRESSOR YETL"/>
    <property type="match status" value="1"/>
</dbReference>
<dbReference type="PROSITE" id="PS50995">
    <property type="entry name" value="HTH_MARR_2"/>
    <property type="match status" value="1"/>
</dbReference>
<dbReference type="InterPro" id="IPR036390">
    <property type="entry name" value="WH_DNA-bd_sf"/>
</dbReference>
<dbReference type="STRING" id="1679444.PYTT_0188"/>